<protein>
    <submittedName>
        <fullName evidence="2">Uncharacterized protein</fullName>
    </submittedName>
</protein>
<sequence>MNPGNLCSAVILIDHILQIQKIDDIVIGGVVLSYPPVVAFATTNSGGIACYVVAMITSFILVIGGVVLSYPPVVAFATTNSGGIACYVVAMITSFIRKF</sequence>
<keyword evidence="1" id="KW-0472">Membrane</keyword>
<keyword evidence="1" id="KW-0812">Transmembrane</keyword>
<evidence type="ECO:0000313" key="2">
    <source>
        <dbReference type="EMBL" id="GEU60591.1"/>
    </source>
</evidence>
<dbReference type="EMBL" id="BKCJ010004362">
    <property type="protein sequence ID" value="GEU60591.1"/>
    <property type="molecule type" value="Genomic_DNA"/>
</dbReference>
<proteinExistence type="predicted"/>
<organism evidence="2">
    <name type="scientific">Tanacetum cinerariifolium</name>
    <name type="common">Dalmatian daisy</name>
    <name type="synonym">Chrysanthemum cinerariifolium</name>
    <dbReference type="NCBI Taxonomy" id="118510"/>
    <lineage>
        <taxon>Eukaryota</taxon>
        <taxon>Viridiplantae</taxon>
        <taxon>Streptophyta</taxon>
        <taxon>Embryophyta</taxon>
        <taxon>Tracheophyta</taxon>
        <taxon>Spermatophyta</taxon>
        <taxon>Magnoliopsida</taxon>
        <taxon>eudicotyledons</taxon>
        <taxon>Gunneridae</taxon>
        <taxon>Pentapetalae</taxon>
        <taxon>asterids</taxon>
        <taxon>campanulids</taxon>
        <taxon>Asterales</taxon>
        <taxon>Asteraceae</taxon>
        <taxon>Asteroideae</taxon>
        <taxon>Anthemideae</taxon>
        <taxon>Anthemidinae</taxon>
        <taxon>Tanacetum</taxon>
    </lineage>
</organism>
<evidence type="ECO:0000256" key="1">
    <source>
        <dbReference type="SAM" id="Phobius"/>
    </source>
</evidence>
<feature type="transmembrane region" description="Helical" evidence="1">
    <location>
        <begin position="48"/>
        <end position="68"/>
    </location>
</feature>
<accession>A0A6L2LFJ7</accession>
<name>A0A6L2LFJ7_TANCI</name>
<feature type="transmembrane region" description="Helical" evidence="1">
    <location>
        <begin position="74"/>
        <end position="96"/>
    </location>
</feature>
<reference evidence="2" key="1">
    <citation type="journal article" date="2019" name="Sci. Rep.">
        <title>Draft genome of Tanacetum cinerariifolium, the natural source of mosquito coil.</title>
        <authorList>
            <person name="Yamashiro T."/>
            <person name="Shiraishi A."/>
            <person name="Satake H."/>
            <person name="Nakayama K."/>
        </authorList>
    </citation>
    <scope>NUCLEOTIDE SEQUENCE</scope>
</reference>
<gene>
    <name evidence="2" type="ORF">Tci_032569</name>
</gene>
<comment type="caution">
    <text evidence="2">The sequence shown here is derived from an EMBL/GenBank/DDBJ whole genome shotgun (WGS) entry which is preliminary data.</text>
</comment>
<dbReference type="AlphaFoldDB" id="A0A6L2LFJ7"/>
<keyword evidence="1" id="KW-1133">Transmembrane helix</keyword>